<protein>
    <submittedName>
        <fullName evidence="5">Ribosomal RNA large subunit methyltransferase I</fullName>
        <ecNumber evidence="5">2.1.1.191</ecNumber>
    </submittedName>
</protein>
<keyword evidence="6" id="KW-1185">Reference proteome</keyword>
<dbReference type="InterPro" id="IPR029063">
    <property type="entry name" value="SAM-dependent_MTases_sf"/>
</dbReference>
<dbReference type="GO" id="GO:0032259">
    <property type="term" value="P:methylation"/>
    <property type="evidence" value="ECO:0007669"/>
    <property type="project" value="UniProtKB-KW"/>
</dbReference>
<dbReference type="Proteomes" id="UP000317093">
    <property type="component" value="Chromosome"/>
</dbReference>
<evidence type="ECO:0000313" key="6">
    <source>
        <dbReference type="Proteomes" id="UP000317093"/>
    </source>
</evidence>
<gene>
    <name evidence="5" type="primary">rlmI_1</name>
    <name evidence="5" type="ORF">Pan216_33430</name>
</gene>
<dbReference type="CDD" id="cd02440">
    <property type="entry name" value="AdoMet_MTases"/>
    <property type="match status" value="1"/>
</dbReference>
<evidence type="ECO:0000256" key="1">
    <source>
        <dbReference type="ARBA" id="ARBA00022603"/>
    </source>
</evidence>
<accession>A0A518B680</accession>
<dbReference type="InterPro" id="IPR019614">
    <property type="entry name" value="SAM-dep_methyl-trfase"/>
</dbReference>
<evidence type="ECO:0000259" key="4">
    <source>
        <dbReference type="Pfam" id="PF10672"/>
    </source>
</evidence>
<organism evidence="5 6">
    <name type="scientific">Kolteria novifilia</name>
    <dbReference type="NCBI Taxonomy" id="2527975"/>
    <lineage>
        <taxon>Bacteria</taxon>
        <taxon>Pseudomonadati</taxon>
        <taxon>Planctomycetota</taxon>
        <taxon>Planctomycetia</taxon>
        <taxon>Kolteriales</taxon>
        <taxon>Kolteriaceae</taxon>
        <taxon>Kolteria</taxon>
    </lineage>
</organism>
<reference evidence="5 6" key="1">
    <citation type="submission" date="2019-02" db="EMBL/GenBank/DDBJ databases">
        <title>Deep-cultivation of Planctomycetes and their phenomic and genomic characterization uncovers novel biology.</title>
        <authorList>
            <person name="Wiegand S."/>
            <person name="Jogler M."/>
            <person name="Boedeker C."/>
            <person name="Pinto D."/>
            <person name="Vollmers J."/>
            <person name="Rivas-Marin E."/>
            <person name="Kohn T."/>
            <person name="Peeters S.H."/>
            <person name="Heuer A."/>
            <person name="Rast P."/>
            <person name="Oberbeckmann S."/>
            <person name="Bunk B."/>
            <person name="Jeske O."/>
            <person name="Meyerdierks A."/>
            <person name="Storesund J.E."/>
            <person name="Kallscheuer N."/>
            <person name="Luecker S."/>
            <person name="Lage O.M."/>
            <person name="Pohl T."/>
            <person name="Merkel B.J."/>
            <person name="Hornburger P."/>
            <person name="Mueller R.-W."/>
            <person name="Bruemmer F."/>
            <person name="Labrenz M."/>
            <person name="Spormann A.M."/>
            <person name="Op den Camp H."/>
            <person name="Overmann J."/>
            <person name="Amann R."/>
            <person name="Jetten M.S.M."/>
            <person name="Mascher T."/>
            <person name="Medema M.H."/>
            <person name="Devos D.P."/>
            <person name="Kaster A.-K."/>
            <person name="Ovreas L."/>
            <person name="Rohde M."/>
            <person name="Galperin M.Y."/>
            <person name="Jogler C."/>
        </authorList>
    </citation>
    <scope>NUCLEOTIDE SEQUENCE [LARGE SCALE GENOMIC DNA]</scope>
    <source>
        <strain evidence="5 6">Pan216</strain>
    </source>
</reference>
<keyword evidence="2 5" id="KW-0808">Transferase</keyword>
<dbReference type="OrthoDB" id="9809404at2"/>
<dbReference type="EC" id="2.1.1.191" evidence="5"/>
<dbReference type="KEGG" id="knv:Pan216_33430"/>
<dbReference type="Gene3D" id="3.40.50.150">
    <property type="entry name" value="Vaccinia Virus protein VP39"/>
    <property type="match status" value="1"/>
</dbReference>
<dbReference type="Pfam" id="PF10672">
    <property type="entry name" value="Methyltrans_SAM"/>
    <property type="match status" value="1"/>
</dbReference>
<dbReference type="PANTHER" id="PTHR43042">
    <property type="entry name" value="SAM-DEPENDENT METHYLTRANSFERASE"/>
    <property type="match status" value="1"/>
</dbReference>
<evidence type="ECO:0000256" key="2">
    <source>
        <dbReference type="ARBA" id="ARBA00022679"/>
    </source>
</evidence>
<keyword evidence="3" id="KW-0949">S-adenosyl-L-methionine</keyword>
<feature type="domain" description="S-adenosylmethionine-dependent methyltransferase" evidence="4">
    <location>
        <begin position="178"/>
        <end position="384"/>
    </location>
</feature>
<proteinExistence type="predicted"/>
<dbReference type="RefSeq" id="WP_145259258.1">
    <property type="nucleotide sequence ID" value="NZ_CP036279.1"/>
</dbReference>
<dbReference type="SUPFAM" id="SSF53335">
    <property type="entry name" value="S-adenosyl-L-methionine-dependent methyltransferases"/>
    <property type="match status" value="1"/>
</dbReference>
<name>A0A518B680_9BACT</name>
<keyword evidence="1 5" id="KW-0489">Methyltransferase</keyword>
<dbReference type="PANTHER" id="PTHR43042:SF3">
    <property type="entry name" value="RIBOSOMAL RNA LARGE SUBUNIT METHYLTRANSFERASE YWBD-RELATED"/>
    <property type="match status" value="1"/>
</dbReference>
<dbReference type="CDD" id="cd11572">
    <property type="entry name" value="RlmI_M_like"/>
    <property type="match status" value="1"/>
</dbReference>
<evidence type="ECO:0000256" key="3">
    <source>
        <dbReference type="ARBA" id="ARBA00022691"/>
    </source>
</evidence>
<evidence type="ECO:0000313" key="5">
    <source>
        <dbReference type="EMBL" id="QDU62476.1"/>
    </source>
</evidence>
<sequence length="402" mass="44730">MEEVNKERLIALGDPWVSRINGGLPTLPISELPDAETIAPFDEPVRLVDDAGETIGIGLPEPNNGLFRVLPCHDVDTPLDRSFFVARLERALELRRRLGLVDEEGAFRLVNSEGDELSGFLVDVYAGHVLIHTLAPDHREIVTLLADAIREVLGPKSIIAKVRPKGDISTGSIPFDVLSDEPPPKRIEVTEDGVRYEVHLTGGLNTGLFLDMRETRRELRRWCAGKRILNTFCYTGSLSVTAILAGAAHVTSVDFASGVLQWTKTNARLNGIADDDRRLKYVRADVFDHLKTSRRRDQRFDVVILDPPTKTTVPGRRWYLKSDYDRLVGHALPLLAPGGLLIAAVSSLQSRPEKVEQQLRAAAREQGRRLRLVATPGLPPDFPTQMIHPEGRTLKCYFLLVD</sequence>
<dbReference type="GO" id="GO:0008168">
    <property type="term" value="F:methyltransferase activity"/>
    <property type="evidence" value="ECO:0007669"/>
    <property type="project" value="UniProtKB-KW"/>
</dbReference>
<dbReference type="EMBL" id="CP036279">
    <property type="protein sequence ID" value="QDU62476.1"/>
    <property type="molecule type" value="Genomic_DNA"/>
</dbReference>
<dbReference type="AlphaFoldDB" id="A0A518B680"/>
<dbReference type="Gene3D" id="3.30.750.80">
    <property type="entry name" value="RNA methyltransferase domain (HRMD) like"/>
    <property type="match status" value="1"/>
</dbReference>